<dbReference type="AlphaFoldDB" id="A0A6J7I642"/>
<dbReference type="EMBL" id="CAFBLX010000416">
    <property type="protein sequence ID" value="CAB4926179.1"/>
    <property type="molecule type" value="Genomic_DNA"/>
</dbReference>
<accession>A0A6J7I642</accession>
<name>A0A6J7I642_9ZZZZ</name>
<evidence type="ECO:0000313" key="2">
    <source>
        <dbReference type="EMBL" id="CAB4926179.1"/>
    </source>
</evidence>
<dbReference type="GO" id="GO:0005829">
    <property type="term" value="C:cytosol"/>
    <property type="evidence" value="ECO:0007669"/>
    <property type="project" value="TreeGrafter"/>
</dbReference>
<dbReference type="PANTHER" id="PTHR42753">
    <property type="entry name" value="MITOCHONDRIAL RIBOSOME PROTEIN L39/PROLYL-TRNA LIGASE FAMILY MEMBER"/>
    <property type="match status" value="1"/>
</dbReference>
<dbReference type="SUPFAM" id="SSF52954">
    <property type="entry name" value="Class II aaRS ABD-related"/>
    <property type="match status" value="1"/>
</dbReference>
<dbReference type="PANTHER" id="PTHR42753:SF2">
    <property type="entry name" value="PROLINE--TRNA LIGASE"/>
    <property type="match status" value="1"/>
</dbReference>
<dbReference type="InterPro" id="IPR050062">
    <property type="entry name" value="Pro-tRNA_synthetase"/>
</dbReference>
<dbReference type="Gene3D" id="3.40.50.800">
    <property type="entry name" value="Anticodon-binding domain"/>
    <property type="match status" value="1"/>
</dbReference>
<gene>
    <name evidence="2" type="ORF">UFOPK3472_03843</name>
</gene>
<dbReference type="GO" id="GO:0006433">
    <property type="term" value="P:prolyl-tRNA aminoacylation"/>
    <property type="evidence" value="ECO:0007669"/>
    <property type="project" value="TreeGrafter"/>
</dbReference>
<reference evidence="2" key="1">
    <citation type="submission" date="2020-05" db="EMBL/GenBank/DDBJ databases">
        <authorList>
            <person name="Chiriac C."/>
            <person name="Salcher M."/>
            <person name="Ghai R."/>
            <person name="Kavagutti S V."/>
        </authorList>
    </citation>
    <scope>NUCLEOTIDE SEQUENCE</scope>
</reference>
<dbReference type="GO" id="GO:0004827">
    <property type="term" value="F:proline-tRNA ligase activity"/>
    <property type="evidence" value="ECO:0007669"/>
    <property type="project" value="TreeGrafter"/>
</dbReference>
<proteinExistence type="predicted"/>
<protein>
    <submittedName>
        <fullName evidence="2">Unannotated protein</fullName>
    </submittedName>
</protein>
<dbReference type="InterPro" id="IPR044140">
    <property type="entry name" value="ProRS_anticodon_short"/>
</dbReference>
<dbReference type="InterPro" id="IPR004154">
    <property type="entry name" value="Anticodon-bd"/>
</dbReference>
<sequence>MIANKDEAARAGAESIATQLDSLGIEVLFDDRKASPGVKFKDSELIGVPLVVVLGRGWADGKVEIRDRFSGESRELDIDSAVDEIVAAVRATT</sequence>
<feature type="domain" description="Anticodon-binding" evidence="1">
    <location>
        <begin position="4"/>
        <end position="86"/>
    </location>
</feature>
<dbReference type="CDD" id="cd00861">
    <property type="entry name" value="ProRS_anticodon_short"/>
    <property type="match status" value="1"/>
</dbReference>
<dbReference type="Pfam" id="PF03129">
    <property type="entry name" value="HGTP_anticodon"/>
    <property type="match status" value="1"/>
</dbReference>
<organism evidence="2">
    <name type="scientific">freshwater metagenome</name>
    <dbReference type="NCBI Taxonomy" id="449393"/>
    <lineage>
        <taxon>unclassified sequences</taxon>
        <taxon>metagenomes</taxon>
        <taxon>ecological metagenomes</taxon>
    </lineage>
</organism>
<evidence type="ECO:0000259" key="1">
    <source>
        <dbReference type="Pfam" id="PF03129"/>
    </source>
</evidence>
<dbReference type="InterPro" id="IPR036621">
    <property type="entry name" value="Anticodon-bd_dom_sf"/>
</dbReference>